<accession>A0A239LDB4</accession>
<dbReference type="PANTHER" id="PTHR40260:SF2">
    <property type="entry name" value="BLR8190 PROTEIN"/>
    <property type="match status" value="1"/>
</dbReference>
<dbReference type="STRING" id="1215104.GCA_000730585_01243"/>
<dbReference type="SUPFAM" id="SSF54909">
    <property type="entry name" value="Dimeric alpha+beta barrel"/>
    <property type="match status" value="1"/>
</dbReference>
<sequence length="98" mass="10278">MATLIVSYPATEGATFDKDYYLSTHLPLAEDAWGGYGLQAAQVLFPHAGQQPLVACLILRFADQAGIDAALAAPGTPAVLADVAKFTNIAPSIFRAND</sequence>
<name>A0A239LDB4_9PSED</name>
<dbReference type="RefSeq" id="WP_042128249.1">
    <property type="nucleotide sequence ID" value="NZ_FZOL01000034.1"/>
</dbReference>
<reference evidence="2" key="1">
    <citation type="submission" date="2017-06" db="EMBL/GenBank/DDBJ databases">
        <authorList>
            <person name="Varghese N."/>
            <person name="Submissions S."/>
        </authorList>
    </citation>
    <scope>NUCLEOTIDE SEQUENCE [LARGE SCALE GENOMIC DNA]</scope>
    <source>
        <strain evidence="2">DSM 22348</strain>
    </source>
</reference>
<dbReference type="InterPro" id="IPR009799">
    <property type="entry name" value="EthD_dom"/>
</dbReference>
<evidence type="ECO:0000313" key="1">
    <source>
        <dbReference type="EMBL" id="SNT27524.1"/>
    </source>
</evidence>
<dbReference type="Proteomes" id="UP000198407">
    <property type="component" value="Unassembled WGS sequence"/>
</dbReference>
<dbReference type="GO" id="GO:0016491">
    <property type="term" value="F:oxidoreductase activity"/>
    <property type="evidence" value="ECO:0007669"/>
    <property type="project" value="InterPro"/>
</dbReference>
<dbReference type="EMBL" id="FZOL01000034">
    <property type="protein sequence ID" value="SNT27524.1"/>
    <property type="molecule type" value="Genomic_DNA"/>
</dbReference>
<evidence type="ECO:0008006" key="3">
    <source>
        <dbReference type="Google" id="ProtNLM"/>
    </source>
</evidence>
<gene>
    <name evidence="1" type="ORF">SAMN05444352_13410</name>
</gene>
<proteinExistence type="predicted"/>
<dbReference type="PANTHER" id="PTHR40260">
    <property type="entry name" value="BLR8190 PROTEIN"/>
    <property type="match status" value="1"/>
</dbReference>
<dbReference type="NCBIfam" id="TIGR02118">
    <property type="entry name" value="EthD family reductase"/>
    <property type="match status" value="1"/>
</dbReference>
<dbReference type="Gene3D" id="3.30.70.100">
    <property type="match status" value="1"/>
</dbReference>
<organism evidence="1 2">
    <name type="scientific">Pseudomonas japonica</name>
    <dbReference type="NCBI Taxonomy" id="256466"/>
    <lineage>
        <taxon>Bacteria</taxon>
        <taxon>Pseudomonadati</taxon>
        <taxon>Pseudomonadota</taxon>
        <taxon>Gammaproteobacteria</taxon>
        <taxon>Pseudomonadales</taxon>
        <taxon>Pseudomonadaceae</taxon>
        <taxon>Pseudomonas</taxon>
    </lineage>
</organism>
<dbReference type="InterPro" id="IPR011008">
    <property type="entry name" value="Dimeric_a/b-barrel"/>
</dbReference>
<evidence type="ECO:0000313" key="2">
    <source>
        <dbReference type="Proteomes" id="UP000198407"/>
    </source>
</evidence>
<protein>
    <recommendedName>
        <fullName evidence="3">EthD domain-containing protein</fullName>
    </recommendedName>
</protein>
<keyword evidence="2" id="KW-1185">Reference proteome</keyword>
<dbReference type="OrthoDB" id="5343971at2"/>
<dbReference type="AlphaFoldDB" id="A0A239LDB4"/>